<dbReference type="PANTHER" id="PTHR33179:SF10">
    <property type="entry name" value="OS02G0753700 PROTEIN"/>
    <property type="match status" value="1"/>
</dbReference>
<dbReference type="InterPro" id="IPR008889">
    <property type="entry name" value="VQ"/>
</dbReference>
<dbReference type="Proteomes" id="UP001152561">
    <property type="component" value="Unassembled WGS sequence"/>
</dbReference>
<feature type="compositionally biased region" description="Basic residues" evidence="1">
    <location>
        <begin position="147"/>
        <end position="156"/>
    </location>
</feature>
<dbReference type="PANTHER" id="PTHR33179">
    <property type="entry name" value="VQ MOTIF-CONTAINING PROTEIN"/>
    <property type="match status" value="1"/>
</dbReference>
<feature type="compositionally biased region" description="Polar residues" evidence="1">
    <location>
        <begin position="31"/>
        <end position="49"/>
    </location>
</feature>
<evidence type="ECO:0000259" key="2">
    <source>
        <dbReference type="Pfam" id="PF05678"/>
    </source>
</evidence>
<feature type="compositionally biased region" description="Polar residues" evidence="1">
    <location>
        <begin position="1"/>
        <end position="11"/>
    </location>
</feature>
<feature type="compositionally biased region" description="Polar residues" evidence="1">
    <location>
        <begin position="120"/>
        <end position="133"/>
    </location>
</feature>
<feature type="domain" description="VQ" evidence="2">
    <location>
        <begin position="157"/>
        <end position="184"/>
    </location>
</feature>
<organism evidence="3 4">
    <name type="scientific">Anisodus acutangulus</name>
    <dbReference type="NCBI Taxonomy" id="402998"/>
    <lineage>
        <taxon>Eukaryota</taxon>
        <taxon>Viridiplantae</taxon>
        <taxon>Streptophyta</taxon>
        <taxon>Embryophyta</taxon>
        <taxon>Tracheophyta</taxon>
        <taxon>Spermatophyta</taxon>
        <taxon>Magnoliopsida</taxon>
        <taxon>eudicotyledons</taxon>
        <taxon>Gunneridae</taxon>
        <taxon>Pentapetalae</taxon>
        <taxon>asterids</taxon>
        <taxon>lamiids</taxon>
        <taxon>Solanales</taxon>
        <taxon>Solanaceae</taxon>
        <taxon>Solanoideae</taxon>
        <taxon>Hyoscyameae</taxon>
        <taxon>Anisodus</taxon>
    </lineage>
</organism>
<name>A0A9Q1LWD6_9SOLA</name>
<evidence type="ECO:0000256" key="1">
    <source>
        <dbReference type="SAM" id="MobiDB-lite"/>
    </source>
</evidence>
<dbReference type="InterPro" id="IPR039609">
    <property type="entry name" value="VQ_15/22"/>
</dbReference>
<feature type="region of interest" description="Disordered" evidence="1">
    <location>
        <begin position="365"/>
        <end position="412"/>
    </location>
</feature>
<feature type="compositionally biased region" description="Polar residues" evidence="1">
    <location>
        <begin position="365"/>
        <end position="386"/>
    </location>
</feature>
<feature type="region of interest" description="Disordered" evidence="1">
    <location>
        <begin position="1"/>
        <end position="74"/>
    </location>
</feature>
<keyword evidence="4" id="KW-1185">Reference proteome</keyword>
<comment type="caution">
    <text evidence="3">The sequence shown here is derived from an EMBL/GenBank/DDBJ whole genome shotgun (WGS) entry which is preliminary data.</text>
</comment>
<evidence type="ECO:0000313" key="3">
    <source>
        <dbReference type="EMBL" id="KAJ8543704.1"/>
    </source>
</evidence>
<accession>A0A9Q1LWD6</accession>
<dbReference type="EMBL" id="JAJAGQ010000014">
    <property type="protein sequence ID" value="KAJ8543704.1"/>
    <property type="molecule type" value="Genomic_DNA"/>
</dbReference>
<reference evidence="4" key="1">
    <citation type="journal article" date="2023" name="Proc. Natl. Acad. Sci. U.S.A.">
        <title>Genomic and structural basis for evolution of tropane alkaloid biosynthesis.</title>
        <authorList>
            <person name="Wanga Y.-J."/>
            <person name="Taina T."/>
            <person name="Yua J.-Y."/>
            <person name="Lia J."/>
            <person name="Xua B."/>
            <person name="Chenc J."/>
            <person name="D'Auriad J.C."/>
            <person name="Huanga J.-P."/>
            <person name="Huanga S.-X."/>
        </authorList>
    </citation>
    <scope>NUCLEOTIDE SEQUENCE [LARGE SCALE GENOMIC DNA]</scope>
    <source>
        <strain evidence="4">cv. KIB-2019</strain>
    </source>
</reference>
<dbReference type="OrthoDB" id="780193at2759"/>
<feature type="region of interest" description="Disordered" evidence="1">
    <location>
        <begin position="88"/>
        <end position="161"/>
    </location>
</feature>
<sequence length="412" mass="44215">MDYGTNSASLQSSSGGGDGGGDDEEYDSRASDTFNSSAFHTQQNSSSSMFDPFTNYFNPISRPQPPPHNYTTTNSLFNLDTDWSKTLRSDHNNNPMLLPSSNKSSSFGDVSFPSAPAQHGGSSVDVTATTTRSVPPADQPIVQPARNPKKRSRASRRAPTTVLTTDTSNFRAMVQEFTGIPAPPFTSYFPPRTRFDIFASAAPNNSVANNPLNISQPPNYLRRPFPQKIQPPHAPFLSPNSSTSSSSSSSLMLSCLANNVACGSSSTTSASNSNINYQLSGGIASSVTQSSNNIFSTIQQNSMLTSLLQSSQKYPLGRSKYQEQFQMPSNSSHMKIGSVFEEYSMNNAQHGHILSGLPNLISTEQATASSSRNENSTIGASSTNFHGDNEVQETVASRGGEGMVESWICSSD</sequence>
<dbReference type="Pfam" id="PF05678">
    <property type="entry name" value="VQ"/>
    <property type="match status" value="1"/>
</dbReference>
<evidence type="ECO:0000313" key="4">
    <source>
        <dbReference type="Proteomes" id="UP001152561"/>
    </source>
</evidence>
<feature type="compositionally biased region" description="Polar residues" evidence="1">
    <location>
        <begin position="92"/>
        <end position="108"/>
    </location>
</feature>
<protein>
    <recommendedName>
        <fullName evidence="2">VQ domain-containing protein</fullName>
    </recommendedName>
</protein>
<gene>
    <name evidence="3" type="ORF">K7X08_025322</name>
</gene>
<proteinExistence type="predicted"/>
<dbReference type="AlphaFoldDB" id="A0A9Q1LWD6"/>